<protein>
    <submittedName>
        <fullName evidence="1">Uncharacterized protein</fullName>
    </submittedName>
</protein>
<keyword evidence="2" id="KW-1185">Reference proteome</keyword>
<gene>
    <name evidence="1" type="ORF">CRG98_015340</name>
</gene>
<organism evidence="1 2">
    <name type="scientific">Punica granatum</name>
    <name type="common">Pomegranate</name>
    <dbReference type="NCBI Taxonomy" id="22663"/>
    <lineage>
        <taxon>Eukaryota</taxon>
        <taxon>Viridiplantae</taxon>
        <taxon>Streptophyta</taxon>
        <taxon>Embryophyta</taxon>
        <taxon>Tracheophyta</taxon>
        <taxon>Spermatophyta</taxon>
        <taxon>Magnoliopsida</taxon>
        <taxon>eudicotyledons</taxon>
        <taxon>Gunneridae</taxon>
        <taxon>Pentapetalae</taxon>
        <taxon>rosids</taxon>
        <taxon>malvids</taxon>
        <taxon>Myrtales</taxon>
        <taxon>Lythraceae</taxon>
        <taxon>Punica</taxon>
    </lineage>
</organism>
<sequence>MHVRGARRTGRAAGVHGRRAGRTGVCGQQARGAQVCAVAGACACMSMQLRVYCSPESTSFTRNHLNDLKC</sequence>
<proteinExistence type="predicted"/>
<evidence type="ECO:0000313" key="1">
    <source>
        <dbReference type="EMBL" id="PKI64267.1"/>
    </source>
</evidence>
<reference evidence="1 2" key="1">
    <citation type="submission" date="2017-11" db="EMBL/GenBank/DDBJ databases">
        <title>De-novo sequencing of pomegranate (Punica granatum L.) genome.</title>
        <authorList>
            <person name="Akparov Z."/>
            <person name="Amiraslanov A."/>
            <person name="Hajiyeva S."/>
            <person name="Abbasov M."/>
            <person name="Kaur K."/>
            <person name="Hamwieh A."/>
            <person name="Solovyev V."/>
            <person name="Salamov A."/>
            <person name="Braich B."/>
            <person name="Kosarev P."/>
            <person name="Mahmoud A."/>
            <person name="Hajiyev E."/>
            <person name="Babayeva S."/>
            <person name="Izzatullayeva V."/>
            <person name="Mammadov A."/>
            <person name="Mammadov A."/>
            <person name="Sharifova S."/>
            <person name="Ojaghi J."/>
            <person name="Eynullazada K."/>
            <person name="Bayramov B."/>
            <person name="Abdulazimova A."/>
            <person name="Shahmuradov I."/>
        </authorList>
    </citation>
    <scope>NUCLEOTIDE SEQUENCE [LARGE SCALE GENOMIC DNA]</scope>
    <source>
        <strain evidence="2">cv. AG2017</strain>
        <tissue evidence="1">Leaf</tissue>
    </source>
</reference>
<dbReference type="Proteomes" id="UP000233551">
    <property type="component" value="Unassembled WGS sequence"/>
</dbReference>
<name>A0A2I0K6U5_PUNGR</name>
<dbReference type="AlphaFoldDB" id="A0A2I0K6U5"/>
<comment type="caution">
    <text evidence="1">The sequence shown here is derived from an EMBL/GenBank/DDBJ whole genome shotgun (WGS) entry which is preliminary data.</text>
</comment>
<evidence type="ECO:0000313" key="2">
    <source>
        <dbReference type="Proteomes" id="UP000233551"/>
    </source>
</evidence>
<dbReference type="EMBL" id="PGOL01000843">
    <property type="protein sequence ID" value="PKI64267.1"/>
    <property type="molecule type" value="Genomic_DNA"/>
</dbReference>
<accession>A0A2I0K6U5</accession>